<organism evidence="1 2">
    <name type="scientific">Cytobacillus oceanisediminis</name>
    <dbReference type="NCBI Taxonomy" id="665099"/>
    <lineage>
        <taxon>Bacteria</taxon>
        <taxon>Bacillati</taxon>
        <taxon>Bacillota</taxon>
        <taxon>Bacilli</taxon>
        <taxon>Bacillales</taxon>
        <taxon>Bacillaceae</taxon>
        <taxon>Cytobacillus</taxon>
    </lineage>
</organism>
<sequence>MRINSGFSRIAKHMSSWLTYSQIFGYKPSKEEIINDIRSINLEDALVIIAKFSVLNDQSKKQLKTLINASIQDREEINSVEPFDLISLLYSIKWFLAYGLPKNESTFNNGFPDYYNIFITVLKISDYLEDNIDTEDEVQNLVLKSWLFTRPGDIDRALVRQYVMFEEIAKNRDFKNDLKDSYLDLHSIFEQYFGYSIKDYISVLFALHMPCIKELNLREAFSPNNWGIDLTTFFKKVKIKNVAEQISNDLTVDIKTLKTWAKNTIDNPFDYEILLSKPLFKKGNWLIPFSPGILNSTIFDGLCFKMNQSCSKTKKDFFPFFGRLFEQYISILLSSAVNSAKKITNYEFIDEFLYGKDNKRSPDSHVLLGKTLLIFECKGGRIRKETKISAEPEFSKKDFEKYAIDPIKQANKAYTNILSKKPSVFKNVNKVIILSVSLQSFPKVPKFNDLIADLKGNLHPHIKEIDYIGLYDLELLAYFISHHDISVYKFIKNKKVLDDFIPYRNYYYDKYGGIQRPDLLNEKYMECTNIIRTTLF</sequence>
<protein>
    <recommendedName>
        <fullName evidence="3">NERD domain-containing protein</fullName>
    </recommendedName>
</protein>
<evidence type="ECO:0008006" key="3">
    <source>
        <dbReference type="Google" id="ProtNLM"/>
    </source>
</evidence>
<comment type="caution">
    <text evidence="1">The sequence shown here is derived from an EMBL/GenBank/DDBJ whole genome shotgun (WGS) entry which is preliminary data.</text>
</comment>
<accession>A0ABX3CNC6</accession>
<dbReference type="RefSeq" id="WP_071158670.1">
    <property type="nucleotide sequence ID" value="NZ_MBRJ01000040.1"/>
</dbReference>
<evidence type="ECO:0000313" key="1">
    <source>
        <dbReference type="EMBL" id="OHX44756.1"/>
    </source>
</evidence>
<evidence type="ECO:0000313" key="2">
    <source>
        <dbReference type="Proteomes" id="UP000180194"/>
    </source>
</evidence>
<reference evidence="1 2" key="1">
    <citation type="submission" date="2016-07" db="EMBL/GenBank/DDBJ databases">
        <title>Bacillus oceanisediminis whole genome.</title>
        <authorList>
            <person name="Pal Y."/>
            <person name="Verma A."/>
            <person name="Mual P."/>
            <person name="Srinivasan K."/>
        </authorList>
    </citation>
    <scope>NUCLEOTIDE SEQUENCE [LARGE SCALE GENOMIC DNA]</scope>
    <source>
        <strain evidence="1 2">Bhandara28</strain>
    </source>
</reference>
<name>A0ABX3CNC6_9BACI</name>
<gene>
    <name evidence="1" type="ORF">BBV17_24955</name>
</gene>
<proteinExistence type="predicted"/>
<dbReference type="Proteomes" id="UP000180194">
    <property type="component" value="Unassembled WGS sequence"/>
</dbReference>
<dbReference type="EMBL" id="MBRJ01000040">
    <property type="protein sequence ID" value="OHX44756.1"/>
    <property type="molecule type" value="Genomic_DNA"/>
</dbReference>
<keyword evidence="2" id="KW-1185">Reference proteome</keyword>